<proteinExistence type="predicted"/>
<reference evidence="2 3" key="1">
    <citation type="submission" date="2019-02" db="EMBL/GenBank/DDBJ databases">
        <title>Deep-cultivation of Planctomycetes and their phenomic and genomic characterization uncovers novel biology.</title>
        <authorList>
            <person name="Wiegand S."/>
            <person name="Jogler M."/>
            <person name="Boedeker C."/>
            <person name="Pinto D."/>
            <person name="Vollmers J."/>
            <person name="Rivas-Marin E."/>
            <person name="Kohn T."/>
            <person name="Peeters S.H."/>
            <person name="Heuer A."/>
            <person name="Rast P."/>
            <person name="Oberbeckmann S."/>
            <person name="Bunk B."/>
            <person name="Jeske O."/>
            <person name="Meyerdierks A."/>
            <person name="Storesund J.E."/>
            <person name="Kallscheuer N."/>
            <person name="Luecker S."/>
            <person name="Lage O.M."/>
            <person name="Pohl T."/>
            <person name="Merkel B.J."/>
            <person name="Hornburger P."/>
            <person name="Mueller R.-W."/>
            <person name="Bruemmer F."/>
            <person name="Labrenz M."/>
            <person name="Spormann A.M."/>
            <person name="Op Den Camp H."/>
            <person name="Overmann J."/>
            <person name="Amann R."/>
            <person name="Jetten M.S.M."/>
            <person name="Mascher T."/>
            <person name="Medema M.H."/>
            <person name="Devos D.P."/>
            <person name="Kaster A.-K."/>
            <person name="Ovreas L."/>
            <person name="Rohde M."/>
            <person name="Galperin M.Y."/>
            <person name="Jogler C."/>
        </authorList>
    </citation>
    <scope>NUCLEOTIDE SEQUENCE [LARGE SCALE GENOMIC DNA]</scope>
    <source>
        <strain evidence="2 3">Pla22</strain>
    </source>
</reference>
<evidence type="ECO:0000313" key="2">
    <source>
        <dbReference type="EMBL" id="TWT52582.1"/>
    </source>
</evidence>
<dbReference type="SUPFAM" id="SSF53335">
    <property type="entry name" value="S-adenosyl-L-methionine-dependent methyltransferases"/>
    <property type="match status" value="1"/>
</dbReference>
<keyword evidence="2" id="KW-0808">Transferase</keyword>
<name>A0A5C5WS25_9BACT</name>
<accession>A0A5C5WS25</accession>
<dbReference type="InterPro" id="IPR041698">
    <property type="entry name" value="Methyltransf_25"/>
</dbReference>
<dbReference type="AlphaFoldDB" id="A0A5C5WS25"/>
<dbReference type="RefSeq" id="WP_242631726.1">
    <property type="nucleotide sequence ID" value="NZ_SJPI01000001.1"/>
</dbReference>
<feature type="domain" description="Methyltransferase" evidence="1">
    <location>
        <begin position="155"/>
        <end position="252"/>
    </location>
</feature>
<dbReference type="Gene3D" id="1.10.10.10">
    <property type="entry name" value="Winged helix-like DNA-binding domain superfamily/Winged helix DNA-binding domain"/>
    <property type="match status" value="1"/>
</dbReference>
<dbReference type="EMBL" id="SJPI01000001">
    <property type="protein sequence ID" value="TWT52582.1"/>
    <property type="molecule type" value="Genomic_DNA"/>
</dbReference>
<sequence length="323" mass="34779">MSSAQERILAQYHGLMQVNASSHLLRSAREIGLIGELREGQRTLEQLRDNLSLSEASLQLFLDGLMSIGIVEKYDEDHALSRAGHLLCQYDDDLGDSTWSNLPDLVRGKIDRENIDDQAQHDYLAATQWSHTASAMQAAEILDIGGQDEPAGLRILDLGCGSAVWSCAMSYRDPESTLTAVDGPGAIEAATATAESIELGERFSPITSLPEDAELPAESFDLVILAQRISCLDEAEGKKLIDKAVAATAPNGRLIVIDLFRGNSAPSLSESLEALKLNLGTRGGYIRSLDEIQANLAQAGLGNVQFTYLAASRINLGMAVGRK</sequence>
<dbReference type="GO" id="GO:0032259">
    <property type="term" value="P:methylation"/>
    <property type="evidence" value="ECO:0007669"/>
    <property type="project" value="UniProtKB-KW"/>
</dbReference>
<gene>
    <name evidence="2" type="ORF">Pla22_02060</name>
</gene>
<dbReference type="Proteomes" id="UP000316598">
    <property type="component" value="Unassembled WGS sequence"/>
</dbReference>
<dbReference type="SUPFAM" id="SSF46785">
    <property type="entry name" value="Winged helix' DNA-binding domain"/>
    <property type="match status" value="1"/>
</dbReference>
<dbReference type="InterPro" id="IPR029063">
    <property type="entry name" value="SAM-dependent_MTases_sf"/>
</dbReference>
<keyword evidence="3" id="KW-1185">Reference proteome</keyword>
<dbReference type="CDD" id="cd02440">
    <property type="entry name" value="AdoMet_MTases"/>
    <property type="match status" value="1"/>
</dbReference>
<keyword evidence="2" id="KW-0489">Methyltransferase</keyword>
<dbReference type="Pfam" id="PF13649">
    <property type="entry name" value="Methyltransf_25"/>
    <property type="match status" value="1"/>
</dbReference>
<comment type="caution">
    <text evidence="2">The sequence shown here is derived from an EMBL/GenBank/DDBJ whole genome shotgun (WGS) entry which is preliminary data.</text>
</comment>
<evidence type="ECO:0000313" key="3">
    <source>
        <dbReference type="Proteomes" id="UP000316598"/>
    </source>
</evidence>
<organism evidence="2 3">
    <name type="scientific">Rubripirellula amarantea</name>
    <dbReference type="NCBI Taxonomy" id="2527999"/>
    <lineage>
        <taxon>Bacteria</taxon>
        <taxon>Pseudomonadati</taxon>
        <taxon>Planctomycetota</taxon>
        <taxon>Planctomycetia</taxon>
        <taxon>Pirellulales</taxon>
        <taxon>Pirellulaceae</taxon>
        <taxon>Rubripirellula</taxon>
    </lineage>
</organism>
<protein>
    <submittedName>
        <fullName evidence="2">Methyltransferase domain protein</fullName>
    </submittedName>
</protein>
<dbReference type="Gene3D" id="3.40.50.150">
    <property type="entry name" value="Vaccinia Virus protein VP39"/>
    <property type="match status" value="1"/>
</dbReference>
<dbReference type="InterPro" id="IPR036388">
    <property type="entry name" value="WH-like_DNA-bd_sf"/>
</dbReference>
<evidence type="ECO:0000259" key="1">
    <source>
        <dbReference type="Pfam" id="PF13649"/>
    </source>
</evidence>
<dbReference type="GO" id="GO:0008168">
    <property type="term" value="F:methyltransferase activity"/>
    <property type="evidence" value="ECO:0007669"/>
    <property type="project" value="UniProtKB-KW"/>
</dbReference>
<dbReference type="InterPro" id="IPR036390">
    <property type="entry name" value="WH_DNA-bd_sf"/>
</dbReference>